<keyword evidence="2" id="KW-0813">Transport</keyword>
<feature type="domain" description="ABC transporter" evidence="12">
    <location>
        <begin position="340"/>
        <end position="576"/>
    </location>
</feature>
<dbReference type="PANTHER" id="PTHR43394:SF1">
    <property type="entry name" value="ATP-BINDING CASSETTE SUB-FAMILY B MEMBER 10, MITOCHONDRIAL"/>
    <property type="match status" value="1"/>
</dbReference>
<feature type="transmembrane region" description="Helical" evidence="11">
    <location>
        <begin position="59"/>
        <end position="79"/>
    </location>
</feature>
<dbReference type="RefSeq" id="WP_160335641.1">
    <property type="nucleotide sequence ID" value="NZ_CALPCV010000002.1"/>
</dbReference>
<keyword evidence="7" id="KW-1278">Translocase</keyword>
<sequence>MKVNPVNKEPLYRLFSYLPPYKGYIFLALIAMVIAAATSSLMALLMGKLTDLGFYQKNGLVAIWAPIALIGISVLHGGGQFCSSYLLQMVSQKVLVQIRGLMFDNMIRWPEETVQQEQSGRVVSRFVNEASQALSSASEVLTVLVRDSLQVIALMCVLLWHNWQLTAVTLVVAPFLVVILRTVSKKLKKLTSDSQVTFGAMLNVLGETYKSERLIKVYDAYKFEAERFGHVNRRLQGLTMRQQVVKGLGTPLTQLVSMCGVSVVVFVALVQAQHGTLSLSEFVTYISAMLLMMPAIRKLANLNGTIARMAAAAESLFQMIDVPLEKDPGTKILGRAKGKVEFRNVCYKYPQALEPSLKDFSLKVEAGSMVALVGASGAGKSTIINMIPRFMIPASGEILMDDIPQNELTLASIREQIAIVTQEVMLFDDTIAANIAFGAGREVSEEEIMKAAEAAYLLPLIQSLPEGINTRIGESGAKLSGGQRQRVSIARALLKNAPILLLDEATSALDTESEKYIQASLDKLRSGRTSFVVAHRLSTIVDADCIVVLDQGAIVETGTHFELLQKDGPYAHLYKIQFSKQVDKHHSEGK</sequence>
<dbReference type="OrthoDB" id="8554730at2"/>
<feature type="transmembrane region" description="Helical" evidence="11">
    <location>
        <begin position="282"/>
        <end position="300"/>
    </location>
</feature>
<feature type="transmembrane region" description="Helical" evidence="11">
    <location>
        <begin position="248"/>
        <end position="270"/>
    </location>
</feature>
<dbReference type="InterPro" id="IPR039421">
    <property type="entry name" value="Type_1_exporter"/>
</dbReference>
<dbReference type="NCBIfam" id="TIGR02203">
    <property type="entry name" value="MsbA_lipidA"/>
    <property type="match status" value="1"/>
</dbReference>
<evidence type="ECO:0000256" key="10">
    <source>
        <dbReference type="ARBA" id="ARBA00023136"/>
    </source>
</evidence>
<feature type="transmembrane region" description="Helical" evidence="11">
    <location>
        <begin position="24"/>
        <end position="47"/>
    </location>
</feature>
<dbReference type="CDD" id="cd18552">
    <property type="entry name" value="ABC_6TM_MsbA_like"/>
    <property type="match status" value="1"/>
</dbReference>
<organism evidence="14 15">
    <name type="scientific">Parasutterella muris</name>
    <dbReference type="NCBI Taxonomy" id="2565572"/>
    <lineage>
        <taxon>Bacteria</taxon>
        <taxon>Pseudomonadati</taxon>
        <taxon>Pseudomonadota</taxon>
        <taxon>Betaproteobacteria</taxon>
        <taxon>Burkholderiales</taxon>
        <taxon>Sutterellaceae</taxon>
        <taxon>Parasutterella</taxon>
    </lineage>
</organism>
<keyword evidence="15" id="KW-1185">Reference proteome</keyword>
<reference evidence="14 15" key="1">
    <citation type="submission" date="2019-12" db="EMBL/GenBank/DDBJ databases">
        <title>Microbes associate with the intestines of laboratory mice.</title>
        <authorList>
            <person name="Navarre W."/>
            <person name="Wong E."/>
        </authorList>
    </citation>
    <scope>NUCLEOTIDE SEQUENCE [LARGE SCALE GENOMIC DNA]</scope>
    <source>
        <strain evidence="14 15">NM82_D38</strain>
    </source>
</reference>
<keyword evidence="5" id="KW-0547">Nucleotide-binding</keyword>
<dbReference type="AlphaFoldDB" id="A0A6L6YHJ6"/>
<dbReference type="PROSITE" id="PS50893">
    <property type="entry name" value="ABC_TRANSPORTER_2"/>
    <property type="match status" value="1"/>
</dbReference>
<dbReference type="InterPro" id="IPR003593">
    <property type="entry name" value="AAA+_ATPase"/>
</dbReference>
<comment type="subcellular location">
    <subcellularLocation>
        <location evidence="1">Cell membrane</location>
        <topology evidence="1">Multi-pass membrane protein</topology>
    </subcellularLocation>
</comment>
<accession>A0A6L6YHJ6</accession>
<dbReference type="EMBL" id="WSRP01000024">
    <property type="protein sequence ID" value="MVX57215.1"/>
    <property type="molecule type" value="Genomic_DNA"/>
</dbReference>
<evidence type="ECO:0000313" key="15">
    <source>
        <dbReference type="Proteomes" id="UP000472580"/>
    </source>
</evidence>
<dbReference type="Pfam" id="PF00005">
    <property type="entry name" value="ABC_tran"/>
    <property type="match status" value="1"/>
</dbReference>
<dbReference type="Gene3D" id="3.40.50.300">
    <property type="entry name" value="P-loop containing nucleotide triphosphate hydrolases"/>
    <property type="match status" value="1"/>
</dbReference>
<evidence type="ECO:0000259" key="12">
    <source>
        <dbReference type="PROSITE" id="PS50893"/>
    </source>
</evidence>
<dbReference type="PROSITE" id="PS50929">
    <property type="entry name" value="ABC_TM1F"/>
    <property type="match status" value="1"/>
</dbReference>
<dbReference type="Gene3D" id="1.20.1560.10">
    <property type="entry name" value="ABC transporter type 1, transmembrane domain"/>
    <property type="match status" value="1"/>
</dbReference>
<dbReference type="Pfam" id="PF00664">
    <property type="entry name" value="ABC_membrane"/>
    <property type="match status" value="1"/>
</dbReference>
<dbReference type="GO" id="GO:0034040">
    <property type="term" value="F:ATPase-coupled lipid transmembrane transporter activity"/>
    <property type="evidence" value="ECO:0007669"/>
    <property type="project" value="InterPro"/>
</dbReference>
<dbReference type="InterPro" id="IPR017871">
    <property type="entry name" value="ABC_transporter-like_CS"/>
</dbReference>
<dbReference type="PANTHER" id="PTHR43394">
    <property type="entry name" value="ATP-DEPENDENT PERMEASE MDL1, MITOCHONDRIAL"/>
    <property type="match status" value="1"/>
</dbReference>
<dbReference type="InterPro" id="IPR011527">
    <property type="entry name" value="ABC1_TM_dom"/>
</dbReference>
<name>A0A6L6YHJ6_9BURK</name>
<dbReference type="GO" id="GO:0015421">
    <property type="term" value="F:ABC-type oligopeptide transporter activity"/>
    <property type="evidence" value="ECO:0007669"/>
    <property type="project" value="TreeGrafter"/>
</dbReference>
<feature type="domain" description="ABC transmembrane type-1" evidence="13">
    <location>
        <begin position="26"/>
        <end position="308"/>
    </location>
</feature>
<evidence type="ECO:0000256" key="8">
    <source>
        <dbReference type="ARBA" id="ARBA00022989"/>
    </source>
</evidence>
<keyword evidence="8 11" id="KW-1133">Transmembrane helix</keyword>
<evidence type="ECO:0000256" key="2">
    <source>
        <dbReference type="ARBA" id="ARBA00022448"/>
    </source>
</evidence>
<keyword evidence="6 14" id="KW-0067">ATP-binding</keyword>
<dbReference type="PROSITE" id="PS00211">
    <property type="entry name" value="ABC_TRANSPORTER_1"/>
    <property type="match status" value="1"/>
</dbReference>
<evidence type="ECO:0000313" key="14">
    <source>
        <dbReference type="EMBL" id="MVX57215.1"/>
    </source>
</evidence>
<gene>
    <name evidence="14" type="primary">msbA</name>
    <name evidence="14" type="ORF">E5987_08365</name>
</gene>
<dbReference type="SUPFAM" id="SSF90123">
    <property type="entry name" value="ABC transporter transmembrane region"/>
    <property type="match status" value="1"/>
</dbReference>
<dbReference type="Proteomes" id="UP000472580">
    <property type="component" value="Unassembled WGS sequence"/>
</dbReference>
<dbReference type="InterPro" id="IPR011917">
    <property type="entry name" value="ABC_transpr_lipidA"/>
</dbReference>
<dbReference type="FunFam" id="3.40.50.300:FF:000287">
    <property type="entry name" value="Multidrug ABC transporter ATP-binding protein"/>
    <property type="match status" value="1"/>
</dbReference>
<evidence type="ECO:0000256" key="1">
    <source>
        <dbReference type="ARBA" id="ARBA00004651"/>
    </source>
</evidence>
<evidence type="ECO:0000256" key="11">
    <source>
        <dbReference type="SAM" id="Phobius"/>
    </source>
</evidence>
<keyword evidence="9" id="KW-0445">Lipid transport</keyword>
<dbReference type="InterPro" id="IPR027417">
    <property type="entry name" value="P-loop_NTPase"/>
</dbReference>
<evidence type="ECO:0000256" key="6">
    <source>
        <dbReference type="ARBA" id="ARBA00022840"/>
    </source>
</evidence>
<evidence type="ECO:0000256" key="5">
    <source>
        <dbReference type="ARBA" id="ARBA00022741"/>
    </source>
</evidence>
<dbReference type="InterPro" id="IPR003439">
    <property type="entry name" value="ABC_transporter-like_ATP-bd"/>
</dbReference>
<dbReference type="GO" id="GO:0005886">
    <property type="term" value="C:plasma membrane"/>
    <property type="evidence" value="ECO:0007669"/>
    <property type="project" value="UniProtKB-SubCell"/>
</dbReference>
<evidence type="ECO:0000256" key="4">
    <source>
        <dbReference type="ARBA" id="ARBA00022692"/>
    </source>
</evidence>
<evidence type="ECO:0000256" key="3">
    <source>
        <dbReference type="ARBA" id="ARBA00022475"/>
    </source>
</evidence>
<feature type="transmembrane region" description="Helical" evidence="11">
    <location>
        <begin position="151"/>
        <end position="180"/>
    </location>
</feature>
<protein>
    <submittedName>
        <fullName evidence="14">Lipid A export permease/ATP-binding protein MsbA</fullName>
    </submittedName>
</protein>
<dbReference type="SUPFAM" id="SSF52540">
    <property type="entry name" value="P-loop containing nucleoside triphosphate hydrolases"/>
    <property type="match status" value="1"/>
</dbReference>
<keyword evidence="10 11" id="KW-0472">Membrane</keyword>
<keyword evidence="4 11" id="KW-0812">Transmembrane</keyword>
<proteinExistence type="predicted"/>
<dbReference type="InterPro" id="IPR036640">
    <property type="entry name" value="ABC1_TM_sf"/>
</dbReference>
<evidence type="ECO:0000256" key="7">
    <source>
        <dbReference type="ARBA" id="ARBA00022967"/>
    </source>
</evidence>
<comment type="caution">
    <text evidence="14">The sequence shown here is derived from an EMBL/GenBank/DDBJ whole genome shotgun (WGS) entry which is preliminary data.</text>
</comment>
<evidence type="ECO:0000256" key="9">
    <source>
        <dbReference type="ARBA" id="ARBA00023055"/>
    </source>
</evidence>
<evidence type="ECO:0000259" key="13">
    <source>
        <dbReference type="PROSITE" id="PS50929"/>
    </source>
</evidence>
<dbReference type="GO" id="GO:0016887">
    <property type="term" value="F:ATP hydrolysis activity"/>
    <property type="evidence" value="ECO:0007669"/>
    <property type="project" value="InterPro"/>
</dbReference>
<dbReference type="SMART" id="SM00382">
    <property type="entry name" value="AAA"/>
    <property type="match status" value="1"/>
</dbReference>
<keyword evidence="3" id="KW-1003">Cell membrane</keyword>
<dbReference type="GO" id="GO:0005524">
    <property type="term" value="F:ATP binding"/>
    <property type="evidence" value="ECO:0007669"/>
    <property type="project" value="UniProtKB-KW"/>
</dbReference>